<feature type="domain" description="NodB homology" evidence="4">
    <location>
        <begin position="80"/>
        <end position="256"/>
    </location>
</feature>
<reference evidence="5 6" key="1">
    <citation type="submission" date="2019-06" db="EMBL/GenBank/DDBJ databases">
        <title>Sequencing the genomes of 1000 actinobacteria strains.</title>
        <authorList>
            <person name="Klenk H.-P."/>
        </authorList>
    </citation>
    <scope>NUCLEOTIDE SEQUENCE [LARGE SCALE GENOMIC DNA]</scope>
    <source>
        <strain evidence="5 6">DSM 45043</strain>
    </source>
</reference>
<keyword evidence="2" id="KW-0378">Hydrolase</keyword>
<dbReference type="SUPFAM" id="SSF88713">
    <property type="entry name" value="Glycoside hydrolase/deacetylase"/>
    <property type="match status" value="1"/>
</dbReference>
<gene>
    <name evidence="5" type="ORF">FHX41_1706</name>
</gene>
<dbReference type="AlphaFoldDB" id="A0A543IBV3"/>
<keyword evidence="1" id="KW-0479">Metal-binding</keyword>
<dbReference type="Proteomes" id="UP000316706">
    <property type="component" value="Unassembled WGS sequence"/>
</dbReference>
<evidence type="ECO:0000256" key="2">
    <source>
        <dbReference type="ARBA" id="ARBA00022801"/>
    </source>
</evidence>
<dbReference type="PANTHER" id="PTHR10587">
    <property type="entry name" value="GLYCOSYL TRANSFERASE-RELATED"/>
    <property type="match status" value="1"/>
</dbReference>
<dbReference type="PANTHER" id="PTHR10587:SF133">
    <property type="entry name" value="CHITIN DEACETYLASE 1-RELATED"/>
    <property type="match status" value="1"/>
</dbReference>
<dbReference type="GO" id="GO:0046872">
    <property type="term" value="F:metal ion binding"/>
    <property type="evidence" value="ECO:0007669"/>
    <property type="project" value="UniProtKB-KW"/>
</dbReference>
<comment type="caution">
    <text evidence="5">The sequence shown here is derived from an EMBL/GenBank/DDBJ whole genome shotgun (WGS) entry which is preliminary data.</text>
</comment>
<proteinExistence type="predicted"/>
<evidence type="ECO:0000313" key="6">
    <source>
        <dbReference type="Proteomes" id="UP000316706"/>
    </source>
</evidence>
<accession>A0A543IBV3</accession>
<dbReference type="Pfam" id="PF01522">
    <property type="entry name" value="Polysacc_deac_1"/>
    <property type="match status" value="1"/>
</dbReference>
<evidence type="ECO:0000256" key="1">
    <source>
        <dbReference type="ARBA" id="ARBA00022723"/>
    </source>
</evidence>
<name>A0A543IBV3_9ACTN</name>
<dbReference type="OrthoDB" id="3521160at2"/>
<evidence type="ECO:0000256" key="3">
    <source>
        <dbReference type="SAM" id="MobiDB-lite"/>
    </source>
</evidence>
<dbReference type="GO" id="GO:0016020">
    <property type="term" value="C:membrane"/>
    <property type="evidence" value="ECO:0007669"/>
    <property type="project" value="TreeGrafter"/>
</dbReference>
<feature type="region of interest" description="Disordered" evidence="3">
    <location>
        <begin position="40"/>
        <end position="76"/>
    </location>
</feature>
<evidence type="ECO:0000313" key="5">
    <source>
        <dbReference type="EMBL" id="TQM68073.1"/>
    </source>
</evidence>
<dbReference type="EMBL" id="VFPO01000001">
    <property type="protein sequence ID" value="TQM68073.1"/>
    <property type="molecule type" value="Genomic_DNA"/>
</dbReference>
<dbReference type="InterPro" id="IPR002509">
    <property type="entry name" value="NODB_dom"/>
</dbReference>
<evidence type="ECO:0000259" key="4">
    <source>
        <dbReference type="PROSITE" id="PS51677"/>
    </source>
</evidence>
<protein>
    <submittedName>
        <fullName evidence="5">Peptidoglycan/xylan/chitin deacetylase (PgdA/CDA1 family)</fullName>
    </submittedName>
</protein>
<dbReference type="GO" id="GO:0005975">
    <property type="term" value="P:carbohydrate metabolic process"/>
    <property type="evidence" value="ECO:0007669"/>
    <property type="project" value="InterPro"/>
</dbReference>
<dbReference type="InterPro" id="IPR011330">
    <property type="entry name" value="Glyco_hydro/deAcase_b/a-brl"/>
</dbReference>
<sequence length="284" mass="30702">MSLLRRVSAAVLVAAMFGWLSTLAPHDGVLRLTAAQNKAPAAGSEAPRAGSETPGTGDGASAAESEAPKPKPPPDCTKVKCVALTFDDGPTESTRELLDVLAARDVKATFFLVGRNVEKHPELVRREHREGHELAGHSFTHADLGKSSKKKITSELSRTQDAIRRATGATPDLMRPPYGSTSKQLVKLAREMGMAQVMWTVDPLDWRNRDSDAVERRVVKSVKPGSIVLLHDIHRTTVRAVPGIIDELKAEGYEFVTASELFGGKLTPGKEYRELESGDGQGHP</sequence>
<keyword evidence="6" id="KW-1185">Reference proteome</keyword>
<dbReference type="RefSeq" id="WP_141967287.1">
    <property type="nucleotide sequence ID" value="NZ_VFPO01000001.1"/>
</dbReference>
<dbReference type="CDD" id="cd10917">
    <property type="entry name" value="CE4_NodB_like_6s_7s"/>
    <property type="match status" value="1"/>
</dbReference>
<organism evidence="5 6">
    <name type="scientific">Actinomadura hallensis</name>
    <dbReference type="NCBI Taxonomy" id="337895"/>
    <lineage>
        <taxon>Bacteria</taxon>
        <taxon>Bacillati</taxon>
        <taxon>Actinomycetota</taxon>
        <taxon>Actinomycetes</taxon>
        <taxon>Streptosporangiales</taxon>
        <taxon>Thermomonosporaceae</taxon>
        <taxon>Actinomadura</taxon>
    </lineage>
</organism>
<dbReference type="InterPro" id="IPR050248">
    <property type="entry name" value="Polysacc_deacetylase_ArnD"/>
</dbReference>
<dbReference type="Gene3D" id="3.20.20.370">
    <property type="entry name" value="Glycoside hydrolase/deacetylase"/>
    <property type="match status" value="1"/>
</dbReference>
<dbReference type="PROSITE" id="PS51677">
    <property type="entry name" value="NODB"/>
    <property type="match status" value="1"/>
</dbReference>
<dbReference type="GO" id="GO:0016810">
    <property type="term" value="F:hydrolase activity, acting on carbon-nitrogen (but not peptide) bonds"/>
    <property type="evidence" value="ECO:0007669"/>
    <property type="project" value="InterPro"/>
</dbReference>